<organism evidence="1 2">
    <name type="scientific">Daucus carota subsp. sativus</name>
    <name type="common">Carrot</name>
    <dbReference type="NCBI Taxonomy" id="79200"/>
    <lineage>
        <taxon>Eukaryota</taxon>
        <taxon>Viridiplantae</taxon>
        <taxon>Streptophyta</taxon>
        <taxon>Embryophyta</taxon>
        <taxon>Tracheophyta</taxon>
        <taxon>Spermatophyta</taxon>
        <taxon>Magnoliopsida</taxon>
        <taxon>eudicotyledons</taxon>
        <taxon>Gunneridae</taxon>
        <taxon>Pentapetalae</taxon>
        <taxon>asterids</taxon>
        <taxon>campanulids</taxon>
        <taxon>Apiales</taxon>
        <taxon>Apiaceae</taxon>
        <taxon>Apioideae</taxon>
        <taxon>Scandiceae</taxon>
        <taxon>Daucinae</taxon>
        <taxon>Daucus</taxon>
        <taxon>Daucus sect. Daucus</taxon>
    </lineage>
</organism>
<dbReference type="GO" id="GO:0016811">
    <property type="term" value="F:hydrolase activity, acting on carbon-nitrogen (but not peptide) bonds, in linear amides"/>
    <property type="evidence" value="ECO:0007669"/>
    <property type="project" value="InterPro"/>
</dbReference>
<dbReference type="InterPro" id="IPR029062">
    <property type="entry name" value="Class_I_gatase-like"/>
</dbReference>
<dbReference type="Proteomes" id="UP000077755">
    <property type="component" value="Chromosome 6"/>
</dbReference>
<dbReference type="PANTHER" id="PTHR43235">
    <property type="entry name" value="GLUTAMINE AMIDOTRANSFERASE PB2B2.05-RELATED"/>
    <property type="match status" value="1"/>
</dbReference>
<proteinExistence type="predicted"/>
<dbReference type="AlphaFoldDB" id="A0AAF1B406"/>
<name>A0AAF1B406_DAUCS</name>
<dbReference type="EMBL" id="CP093348">
    <property type="protein sequence ID" value="WOH03818.1"/>
    <property type="molecule type" value="Genomic_DNA"/>
</dbReference>
<sequence length="69" mass="7913">MEIRLNSYHHRGVKKLAQRFMPMAFAHDGLVEGIYDPDAYNLDEGNSHTKTLLAPSVGVRYTIDFYNNL</sequence>
<reference evidence="1" key="1">
    <citation type="journal article" date="2016" name="Nat. Genet.">
        <title>A high-quality carrot genome assembly provides new insights into carotenoid accumulation and asterid genome evolution.</title>
        <authorList>
            <person name="Iorizzo M."/>
            <person name="Ellison S."/>
            <person name="Senalik D."/>
            <person name="Zeng P."/>
            <person name="Satapoomin P."/>
            <person name="Huang J."/>
            <person name="Bowman M."/>
            <person name="Iovene M."/>
            <person name="Sanseverino W."/>
            <person name="Cavagnaro P."/>
            <person name="Yildiz M."/>
            <person name="Macko-Podgorni A."/>
            <person name="Moranska E."/>
            <person name="Grzebelus E."/>
            <person name="Grzebelus D."/>
            <person name="Ashrafi H."/>
            <person name="Zheng Z."/>
            <person name="Cheng S."/>
            <person name="Spooner D."/>
            <person name="Van Deynze A."/>
            <person name="Simon P."/>
        </authorList>
    </citation>
    <scope>NUCLEOTIDE SEQUENCE</scope>
    <source>
        <tissue evidence="1">Leaf</tissue>
    </source>
</reference>
<protein>
    <submittedName>
        <fullName evidence="1">Uncharacterized protein</fullName>
    </submittedName>
</protein>
<dbReference type="InterPro" id="IPR044668">
    <property type="entry name" value="PuuD-like"/>
</dbReference>
<evidence type="ECO:0000313" key="2">
    <source>
        <dbReference type="Proteomes" id="UP000077755"/>
    </source>
</evidence>
<accession>A0AAF1B406</accession>
<evidence type="ECO:0000313" key="1">
    <source>
        <dbReference type="EMBL" id="WOH03818.1"/>
    </source>
</evidence>
<dbReference type="Pfam" id="PF07722">
    <property type="entry name" value="Peptidase_C26"/>
    <property type="match status" value="1"/>
</dbReference>
<reference evidence="1" key="2">
    <citation type="submission" date="2022-03" db="EMBL/GenBank/DDBJ databases">
        <title>Draft title - Genomic analysis of global carrot germplasm unveils the trajectory of domestication and the origin of high carotenoid orange carrot.</title>
        <authorList>
            <person name="Iorizzo M."/>
            <person name="Ellison S."/>
            <person name="Senalik D."/>
            <person name="Macko-Podgorni A."/>
            <person name="Grzebelus D."/>
            <person name="Bostan H."/>
            <person name="Rolling W."/>
            <person name="Curaba J."/>
            <person name="Simon P."/>
        </authorList>
    </citation>
    <scope>NUCLEOTIDE SEQUENCE</scope>
    <source>
        <tissue evidence="1">Leaf</tissue>
    </source>
</reference>
<dbReference type="Gene3D" id="3.40.50.880">
    <property type="match status" value="1"/>
</dbReference>
<gene>
    <name evidence="1" type="ORF">DCAR_0623218</name>
</gene>
<keyword evidence="2" id="KW-1185">Reference proteome</keyword>
<dbReference type="InterPro" id="IPR011697">
    <property type="entry name" value="Peptidase_C26"/>
</dbReference>
<dbReference type="GO" id="GO:0005829">
    <property type="term" value="C:cytosol"/>
    <property type="evidence" value="ECO:0007669"/>
    <property type="project" value="TreeGrafter"/>
</dbReference>
<dbReference type="PANTHER" id="PTHR43235:SF1">
    <property type="entry name" value="GLUTAMINE AMIDOTRANSFERASE PB2B2.05-RELATED"/>
    <property type="match status" value="1"/>
</dbReference>